<organism evidence="1 2">
    <name type="scientific">Oryctes borbonicus</name>
    <dbReference type="NCBI Taxonomy" id="1629725"/>
    <lineage>
        <taxon>Eukaryota</taxon>
        <taxon>Metazoa</taxon>
        <taxon>Ecdysozoa</taxon>
        <taxon>Arthropoda</taxon>
        <taxon>Hexapoda</taxon>
        <taxon>Insecta</taxon>
        <taxon>Pterygota</taxon>
        <taxon>Neoptera</taxon>
        <taxon>Endopterygota</taxon>
        <taxon>Coleoptera</taxon>
        <taxon>Polyphaga</taxon>
        <taxon>Scarabaeiformia</taxon>
        <taxon>Scarabaeidae</taxon>
        <taxon>Dynastinae</taxon>
        <taxon>Oryctes</taxon>
    </lineage>
</organism>
<dbReference type="EMBL" id="LJIG01022906">
    <property type="protein sequence ID" value="KRT78122.1"/>
    <property type="molecule type" value="Genomic_DNA"/>
</dbReference>
<dbReference type="AlphaFoldDB" id="A0A0T6ASU4"/>
<feature type="non-terminal residue" evidence="1">
    <location>
        <position position="166"/>
    </location>
</feature>
<reference evidence="1 2" key="1">
    <citation type="submission" date="2015-09" db="EMBL/GenBank/DDBJ databases">
        <title>Draft genome of the scarab beetle Oryctes borbonicus.</title>
        <authorList>
            <person name="Meyer J.M."/>
            <person name="Markov G.V."/>
            <person name="Baskaran P."/>
            <person name="Herrmann M."/>
            <person name="Sommer R.J."/>
            <person name="Roedelsperger C."/>
        </authorList>
    </citation>
    <scope>NUCLEOTIDE SEQUENCE [LARGE SCALE GENOMIC DNA]</scope>
    <source>
        <strain evidence="1">OB123</strain>
        <tissue evidence="1">Whole animal</tissue>
    </source>
</reference>
<keyword evidence="2" id="KW-1185">Reference proteome</keyword>
<name>A0A0T6ASU4_9SCAR</name>
<dbReference type="SUPFAM" id="SSF53474">
    <property type="entry name" value="alpha/beta-Hydrolases"/>
    <property type="match status" value="1"/>
</dbReference>
<dbReference type="InterPro" id="IPR029058">
    <property type="entry name" value="AB_hydrolase_fold"/>
</dbReference>
<dbReference type="Gene3D" id="3.40.50.1820">
    <property type="entry name" value="alpha/beta hydrolase"/>
    <property type="match status" value="1"/>
</dbReference>
<comment type="caution">
    <text evidence="1">The sequence shown here is derived from an EMBL/GenBank/DDBJ whole genome shotgun (WGS) entry which is preliminary data.</text>
</comment>
<evidence type="ECO:0008006" key="3">
    <source>
        <dbReference type="Google" id="ProtNLM"/>
    </source>
</evidence>
<dbReference type="OrthoDB" id="6769580at2759"/>
<accession>A0A0T6ASU4</accession>
<sequence length="166" mass="18308">NLVGVSWGGALLIEVAKILQKRASIQLTFIDSAPDTIKTVISHLGEPANIEVNVLLNLLNIMSTETFRAMNNAPDMKSRIEIALSQYKGAKEDEKDLKEALALLIYRLNCATSYEPSGELLNGEVFLIRPTGSNKYDDCGLIEYVSQRVNIEVVEGDHLSMVENQA</sequence>
<evidence type="ECO:0000313" key="2">
    <source>
        <dbReference type="Proteomes" id="UP000051574"/>
    </source>
</evidence>
<dbReference type="Proteomes" id="UP000051574">
    <property type="component" value="Unassembled WGS sequence"/>
</dbReference>
<proteinExistence type="predicted"/>
<evidence type="ECO:0000313" key="1">
    <source>
        <dbReference type="EMBL" id="KRT78122.1"/>
    </source>
</evidence>
<feature type="non-terminal residue" evidence="1">
    <location>
        <position position="1"/>
    </location>
</feature>
<gene>
    <name evidence="1" type="ORF">AMK59_7988</name>
</gene>
<protein>
    <recommendedName>
        <fullName evidence="3">Oleoyl-[acyl-carrier-protein] hydrolase</fullName>
    </recommendedName>
</protein>